<feature type="region of interest" description="Disordered" evidence="1">
    <location>
        <begin position="382"/>
        <end position="403"/>
    </location>
</feature>
<dbReference type="InterPro" id="IPR029787">
    <property type="entry name" value="Nucleotide_cyclase"/>
</dbReference>
<feature type="domain" description="GGDEF" evidence="3">
    <location>
        <begin position="1"/>
        <end position="130"/>
    </location>
</feature>
<dbReference type="SUPFAM" id="SSF141868">
    <property type="entry name" value="EAL domain-like"/>
    <property type="match status" value="1"/>
</dbReference>
<keyword evidence="5" id="KW-1185">Reference proteome</keyword>
<proteinExistence type="predicted"/>
<dbReference type="InterPro" id="IPR050706">
    <property type="entry name" value="Cyclic-di-GMP_PDE-like"/>
</dbReference>
<dbReference type="PANTHER" id="PTHR33121:SF23">
    <property type="entry name" value="CYCLIC DI-GMP PHOSPHODIESTERASE PDEB"/>
    <property type="match status" value="1"/>
</dbReference>
<sequence length="403" mass="42814">MLDLDGLKAVNDTLGHAVGDALIVTVADILRERLRETDVAARLGGDEFAILVPGADASAALAVATDLLRRLREGAPLASAHGAPTASACVGIALYGPGRALTDEELMTRADLALYDAKDAGRGCARVFSSPERDPVFRQAERWSDRIRSALAEDRFVLLGQPIRSLHGDPVERQELLLRMIGENGELLLPSAFLLAAERSSLIQAIDRWVVRRAATELAAHQAAGSPVSFAVNLSAKSMTDPAMAAYVREAIADAGADGSGLVFEITETAAVVNVSRARSFAQALTASGCELALDDFGAGFTSFRYLKHLDFDYVKLDGTFVRDLSTSHTSQCLVQALAEMAGNLGKRTIAEHVCDEATEEWLRAHGIDYVQGFHVGAPAPLRTPVPQKSAGSVAGGSSPRWA</sequence>
<gene>
    <name evidence="4" type="ORF">NBH00_15230</name>
</gene>
<dbReference type="InterPro" id="IPR043128">
    <property type="entry name" value="Rev_trsase/Diguanyl_cyclase"/>
</dbReference>
<dbReference type="SUPFAM" id="SSF55073">
    <property type="entry name" value="Nucleotide cyclase"/>
    <property type="match status" value="1"/>
</dbReference>
<dbReference type="InterPro" id="IPR001633">
    <property type="entry name" value="EAL_dom"/>
</dbReference>
<dbReference type="Pfam" id="PF00990">
    <property type="entry name" value="GGDEF"/>
    <property type="match status" value="1"/>
</dbReference>
<evidence type="ECO:0000259" key="3">
    <source>
        <dbReference type="PROSITE" id="PS50887"/>
    </source>
</evidence>
<dbReference type="SMART" id="SM00052">
    <property type="entry name" value="EAL"/>
    <property type="match status" value="1"/>
</dbReference>
<dbReference type="SMART" id="SM00267">
    <property type="entry name" value="GGDEF"/>
    <property type="match status" value="1"/>
</dbReference>
<dbReference type="InterPro" id="IPR035919">
    <property type="entry name" value="EAL_sf"/>
</dbReference>
<dbReference type="NCBIfam" id="TIGR00254">
    <property type="entry name" value="GGDEF"/>
    <property type="match status" value="1"/>
</dbReference>
<dbReference type="EMBL" id="CP098502">
    <property type="protein sequence ID" value="UTI62709.1"/>
    <property type="molecule type" value="Genomic_DNA"/>
</dbReference>
<accession>A0ABY5DQ44</accession>
<dbReference type="PROSITE" id="PS50887">
    <property type="entry name" value="GGDEF"/>
    <property type="match status" value="1"/>
</dbReference>
<organism evidence="4 5">
    <name type="scientific">Paraconexibacter antarcticus</name>
    <dbReference type="NCBI Taxonomy" id="2949664"/>
    <lineage>
        <taxon>Bacteria</taxon>
        <taxon>Bacillati</taxon>
        <taxon>Actinomycetota</taxon>
        <taxon>Thermoleophilia</taxon>
        <taxon>Solirubrobacterales</taxon>
        <taxon>Paraconexibacteraceae</taxon>
        <taxon>Paraconexibacter</taxon>
    </lineage>
</organism>
<dbReference type="Gene3D" id="3.20.20.450">
    <property type="entry name" value="EAL domain"/>
    <property type="match status" value="1"/>
</dbReference>
<name>A0ABY5DQ44_9ACTN</name>
<evidence type="ECO:0000259" key="2">
    <source>
        <dbReference type="PROSITE" id="PS50883"/>
    </source>
</evidence>
<protein>
    <submittedName>
        <fullName evidence="4">Bifunctional diguanylate cyclase/phosphodiesterase</fullName>
    </submittedName>
</protein>
<dbReference type="RefSeq" id="WP_254569444.1">
    <property type="nucleotide sequence ID" value="NZ_CP098502.1"/>
</dbReference>
<dbReference type="PANTHER" id="PTHR33121">
    <property type="entry name" value="CYCLIC DI-GMP PHOSPHODIESTERASE PDEF"/>
    <property type="match status" value="1"/>
</dbReference>
<evidence type="ECO:0000313" key="4">
    <source>
        <dbReference type="EMBL" id="UTI62709.1"/>
    </source>
</evidence>
<dbReference type="Proteomes" id="UP001056035">
    <property type="component" value="Chromosome"/>
</dbReference>
<reference evidence="4 5" key="1">
    <citation type="submission" date="2022-06" db="EMBL/GenBank/DDBJ databases">
        <title>Paraconexibacter antarcticus.</title>
        <authorList>
            <person name="Kim C.S."/>
        </authorList>
    </citation>
    <scope>NUCLEOTIDE SEQUENCE [LARGE SCALE GENOMIC DNA]</scope>
    <source>
        <strain evidence="4 5">02-257</strain>
    </source>
</reference>
<dbReference type="PROSITE" id="PS50883">
    <property type="entry name" value="EAL"/>
    <property type="match status" value="1"/>
</dbReference>
<dbReference type="Gene3D" id="3.30.70.270">
    <property type="match status" value="1"/>
</dbReference>
<dbReference type="Pfam" id="PF00563">
    <property type="entry name" value="EAL"/>
    <property type="match status" value="1"/>
</dbReference>
<evidence type="ECO:0000256" key="1">
    <source>
        <dbReference type="SAM" id="MobiDB-lite"/>
    </source>
</evidence>
<evidence type="ECO:0000313" key="5">
    <source>
        <dbReference type="Proteomes" id="UP001056035"/>
    </source>
</evidence>
<feature type="domain" description="EAL" evidence="2">
    <location>
        <begin position="140"/>
        <end position="393"/>
    </location>
</feature>
<dbReference type="CDD" id="cd01948">
    <property type="entry name" value="EAL"/>
    <property type="match status" value="1"/>
</dbReference>
<dbReference type="InterPro" id="IPR000160">
    <property type="entry name" value="GGDEF_dom"/>
</dbReference>
<dbReference type="CDD" id="cd01949">
    <property type="entry name" value="GGDEF"/>
    <property type="match status" value="1"/>
</dbReference>